<keyword evidence="2 5" id="KW-0812">Transmembrane</keyword>
<dbReference type="InterPro" id="IPR002913">
    <property type="entry name" value="START_lipid-bd_dom"/>
</dbReference>
<feature type="transmembrane region" description="Helical" evidence="5">
    <location>
        <begin position="145"/>
        <end position="166"/>
    </location>
</feature>
<evidence type="ECO:0000256" key="4">
    <source>
        <dbReference type="SAM" id="MobiDB-lite"/>
    </source>
</evidence>
<reference evidence="8" key="1">
    <citation type="submission" date="2021-11" db="EMBL/GenBank/DDBJ databases">
        <authorList>
            <person name="Schell T."/>
        </authorList>
    </citation>
    <scope>NUCLEOTIDE SEQUENCE</scope>
    <source>
        <strain evidence="8">M5</strain>
    </source>
</reference>
<protein>
    <submittedName>
        <fullName evidence="8">Uncharacterized protein</fullName>
    </submittedName>
</protein>
<dbReference type="GO" id="GO:0099044">
    <property type="term" value="P:vesicle tethering to endoplasmic reticulum"/>
    <property type="evidence" value="ECO:0007669"/>
    <property type="project" value="TreeGrafter"/>
</dbReference>
<feature type="transmembrane region" description="Helical" evidence="5">
    <location>
        <begin position="75"/>
        <end position="98"/>
    </location>
</feature>
<evidence type="ECO:0000256" key="3">
    <source>
        <dbReference type="ARBA" id="ARBA00023136"/>
    </source>
</evidence>
<dbReference type="GO" id="GO:0005765">
    <property type="term" value="C:lysosomal membrane"/>
    <property type="evidence" value="ECO:0007669"/>
    <property type="project" value="TreeGrafter"/>
</dbReference>
<evidence type="ECO:0000256" key="2">
    <source>
        <dbReference type="ARBA" id="ARBA00022692"/>
    </source>
</evidence>
<keyword evidence="3 5" id="KW-0472">Membrane</keyword>
<dbReference type="Gene3D" id="3.30.530.20">
    <property type="match status" value="1"/>
</dbReference>
<evidence type="ECO:0000259" key="6">
    <source>
        <dbReference type="PROSITE" id="PS50848"/>
    </source>
</evidence>
<comment type="caution">
    <text evidence="8">The sequence shown here is derived from an EMBL/GenBank/DDBJ whole genome shotgun (WGS) entry which is preliminary data.</text>
</comment>
<dbReference type="PROSITE" id="PS50848">
    <property type="entry name" value="START"/>
    <property type="match status" value="1"/>
</dbReference>
<dbReference type="EMBL" id="CAKKLH010000223">
    <property type="protein sequence ID" value="CAH0106305.1"/>
    <property type="molecule type" value="Genomic_DNA"/>
</dbReference>
<dbReference type="InterPro" id="IPR051869">
    <property type="entry name" value="STARD3"/>
</dbReference>
<dbReference type="GO" id="GO:0005789">
    <property type="term" value="C:endoplasmic reticulum membrane"/>
    <property type="evidence" value="ECO:0007669"/>
    <property type="project" value="TreeGrafter"/>
</dbReference>
<keyword evidence="9" id="KW-1185">Reference proteome</keyword>
<dbReference type="PRINTS" id="PR00978">
    <property type="entry name" value="STARPROTEIN"/>
</dbReference>
<dbReference type="Proteomes" id="UP000789390">
    <property type="component" value="Unassembled WGS sequence"/>
</dbReference>
<keyword evidence="5" id="KW-1133">Transmembrane helix</keyword>
<proteinExistence type="predicted"/>
<evidence type="ECO:0000256" key="5">
    <source>
        <dbReference type="SAM" id="Phobius"/>
    </source>
</evidence>
<dbReference type="GO" id="GO:0008289">
    <property type="term" value="F:lipid binding"/>
    <property type="evidence" value="ECO:0007669"/>
    <property type="project" value="InterPro"/>
</dbReference>
<name>A0A8J2WP45_9CRUS</name>
<dbReference type="Pfam" id="PF01852">
    <property type="entry name" value="START"/>
    <property type="match status" value="1"/>
</dbReference>
<dbReference type="PROSITE" id="PS51439">
    <property type="entry name" value="MENTAL"/>
    <property type="match status" value="1"/>
</dbReference>
<comment type="subcellular location">
    <subcellularLocation>
        <location evidence="1">Membrane</location>
        <topology evidence="1">Multi-pass membrane protein</topology>
    </subcellularLocation>
</comment>
<dbReference type="GO" id="GO:0140284">
    <property type="term" value="C:endoplasmic reticulum-endosome membrane contact site"/>
    <property type="evidence" value="ECO:0007669"/>
    <property type="project" value="TreeGrafter"/>
</dbReference>
<evidence type="ECO:0000256" key="1">
    <source>
        <dbReference type="ARBA" id="ARBA00004141"/>
    </source>
</evidence>
<feature type="domain" description="START" evidence="6">
    <location>
        <begin position="279"/>
        <end position="471"/>
    </location>
</feature>
<evidence type="ECO:0000313" key="8">
    <source>
        <dbReference type="EMBL" id="CAH0106305.1"/>
    </source>
</evidence>
<dbReference type="GO" id="GO:0031902">
    <property type="term" value="C:late endosome membrane"/>
    <property type="evidence" value="ECO:0007669"/>
    <property type="project" value="TreeGrafter"/>
</dbReference>
<gene>
    <name evidence="8" type="ORF">DGAL_LOCUS9459</name>
</gene>
<feature type="domain" description="MENTAL" evidence="7">
    <location>
        <begin position="69"/>
        <end position="248"/>
    </location>
</feature>
<dbReference type="InterPro" id="IPR000799">
    <property type="entry name" value="StAR-like"/>
</dbReference>
<accession>A0A8J2WP45</accession>
<evidence type="ECO:0000313" key="9">
    <source>
        <dbReference type="Proteomes" id="UP000789390"/>
    </source>
</evidence>
<evidence type="ECO:0000259" key="7">
    <source>
        <dbReference type="PROSITE" id="PS51439"/>
    </source>
</evidence>
<sequence>MRKESRNRSDQAREVAEIFISNSADHSSQSLTRHHTINAMPNYLHDSLYHNEDYLRETLAAGSPRDGRISAVRRFFCLFVTFDFLFTALMWIICLVISGENIQEMLIDQIVHYTIHGSLFDIVMASTGRFVILLLFYALLCINHWWVVAITTAGSCGFLIIKVFFFEWAKATNYTLDVFLVLSSFVLSWSEAWFLDFRVLPQESLAREFFRAISSDDERAPLLQNQGTSVRSHNLDDFYSPIDSPQDSDDEHPNNRVNRSNVEDEELARKAFEAYEEAMSTVNSDGWKVEKQTPEGDVVHSKFIRRNHKVFRLTGTVEIPPKLLFDELNQNIENVPSWNPTLIECRTLKMVNDKVSVSYQLAAEGGGGIISSRDFINLRYCDVREGVYICAGTSVVFPDMPAQKGYVRGENGPGCWVMTPIPNEPNKCVFQWLLDTNLKGWIPQSIIDTALSFAMCDYIRYVRNFAETLRQEGKF</sequence>
<dbReference type="AlphaFoldDB" id="A0A8J2WP45"/>
<dbReference type="SMART" id="SM00234">
    <property type="entry name" value="START"/>
    <property type="match status" value="1"/>
</dbReference>
<dbReference type="OrthoDB" id="74575at2759"/>
<dbReference type="Pfam" id="PF10457">
    <property type="entry name" value="MENTAL"/>
    <property type="match status" value="1"/>
</dbReference>
<organism evidence="8 9">
    <name type="scientific">Daphnia galeata</name>
    <dbReference type="NCBI Taxonomy" id="27404"/>
    <lineage>
        <taxon>Eukaryota</taxon>
        <taxon>Metazoa</taxon>
        <taxon>Ecdysozoa</taxon>
        <taxon>Arthropoda</taxon>
        <taxon>Crustacea</taxon>
        <taxon>Branchiopoda</taxon>
        <taxon>Diplostraca</taxon>
        <taxon>Cladocera</taxon>
        <taxon>Anomopoda</taxon>
        <taxon>Daphniidae</taxon>
        <taxon>Daphnia</taxon>
    </lineage>
</organism>
<dbReference type="InterPro" id="IPR019498">
    <property type="entry name" value="MENTAL"/>
</dbReference>
<dbReference type="InterPro" id="IPR023393">
    <property type="entry name" value="START-like_dom_sf"/>
</dbReference>
<feature type="transmembrane region" description="Helical" evidence="5">
    <location>
        <begin position="118"/>
        <end position="138"/>
    </location>
</feature>
<dbReference type="PANTHER" id="PTHR46121:SF4">
    <property type="entry name" value="STEROIDOGENIC ACUTE REGULATORY PROTEIN-LIKE"/>
    <property type="match status" value="1"/>
</dbReference>
<dbReference type="SUPFAM" id="SSF55961">
    <property type="entry name" value="Bet v1-like"/>
    <property type="match status" value="1"/>
</dbReference>
<dbReference type="PANTHER" id="PTHR46121">
    <property type="entry name" value="STEROIDOGENIC ACUTE REGULATORY PROTEIN-LIKE"/>
    <property type="match status" value="1"/>
</dbReference>
<feature type="region of interest" description="Disordered" evidence="4">
    <location>
        <begin position="242"/>
        <end position="263"/>
    </location>
</feature>